<evidence type="ECO:0000313" key="1">
    <source>
        <dbReference type="EMBL" id="MER6906753.1"/>
    </source>
</evidence>
<protein>
    <submittedName>
        <fullName evidence="1">Uncharacterized protein</fullName>
    </submittedName>
</protein>
<name>A0ABV1VJU0_9ACTN</name>
<gene>
    <name evidence="1" type="ORF">ABT322_24040</name>
</gene>
<dbReference type="Proteomes" id="UP001490330">
    <property type="component" value="Unassembled WGS sequence"/>
</dbReference>
<reference evidence="1 2" key="1">
    <citation type="submission" date="2024-06" db="EMBL/GenBank/DDBJ databases">
        <title>The Natural Products Discovery Center: Release of the First 8490 Sequenced Strains for Exploring Actinobacteria Biosynthetic Diversity.</title>
        <authorList>
            <person name="Kalkreuter E."/>
            <person name="Kautsar S.A."/>
            <person name="Yang D."/>
            <person name="Bader C.D."/>
            <person name="Teijaro C.N."/>
            <person name="Fluegel L."/>
            <person name="Davis C.M."/>
            <person name="Simpson J.R."/>
            <person name="Lauterbach L."/>
            <person name="Steele A.D."/>
            <person name="Gui C."/>
            <person name="Meng S."/>
            <person name="Li G."/>
            <person name="Viehrig K."/>
            <person name="Ye F."/>
            <person name="Su P."/>
            <person name="Kiefer A.F."/>
            <person name="Nichols A."/>
            <person name="Cepeda A.J."/>
            <person name="Yan W."/>
            <person name="Fan B."/>
            <person name="Jiang Y."/>
            <person name="Adhikari A."/>
            <person name="Zheng C.-J."/>
            <person name="Schuster L."/>
            <person name="Cowan T.M."/>
            <person name="Smanski M.J."/>
            <person name="Chevrette M.G."/>
            <person name="De Carvalho L.P.S."/>
            <person name="Shen B."/>
        </authorList>
    </citation>
    <scope>NUCLEOTIDE SEQUENCE [LARGE SCALE GENOMIC DNA]</scope>
    <source>
        <strain evidence="1 2">NPDC000632</strain>
    </source>
</reference>
<sequence>MPADAHLLVLEIGAGFNTPNVIRLPAERVTQSRPRTRLIRINDGYPEVPQQLAGRALSVAHSADRVISPLARPKSPNQ</sequence>
<keyword evidence="2" id="KW-1185">Reference proteome</keyword>
<accession>A0ABV1VJU0</accession>
<proteinExistence type="predicted"/>
<dbReference type="RefSeq" id="WP_350720862.1">
    <property type="nucleotide sequence ID" value="NZ_JBEPCO010000021.1"/>
</dbReference>
<evidence type="ECO:0000313" key="2">
    <source>
        <dbReference type="Proteomes" id="UP001490330"/>
    </source>
</evidence>
<dbReference type="EMBL" id="JBEPCV010000025">
    <property type="protein sequence ID" value="MER6906753.1"/>
    <property type="molecule type" value="Genomic_DNA"/>
</dbReference>
<comment type="caution">
    <text evidence="1">The sequence shown here is derived from an EMBL/GenBank/DDBJ whole genome shotgun (WGS) entry which is preliminary data.</text>
</comment>
<organism evidence="1 2">
    <name type="scientific">Streptomyces flaveolus</name>
    <dbReference type="NCBI Taxonomy" id="67297"/>
    <lineage>
        <taxon>Bacteria</taxon>
        <taxon>Bacillati</taxon>
        <taxon>Actinomycetota</taxon>
        <taxon>Actinomycetes</taxon>
        <taxon>Kitasatosporales</taxon>
        <taxon>Streptomycetaceae</taxon>
        <taxon>Streptomyces</taxon>
    </lineage>
</organism>